<feature type="transmembrane region" description="Helical" evidence="1">
    <location>
        <begin position="471"/>
        <end position="495"/>
    </location>
</feature>
<sequence length="583" mass="64602">MEEFPDTFWPSGSEETGAFASVDMWFALSFVMGLAVLMVFSWRRLFNEREFDINETSDRLLSILPPGTLRGTMILMRAYLIYILVVGTAYTVLSFGGAYVLRVAQKLKIGEESGLSFLSSNMAFDDPAWPLAVSLAFVGLADTIPRLNVIERHIRRLAHRSIGIPPLIRSLTRTVLQIRLQQDGGAHNPRAAEHGAFLQALAALGIEGHRDEFVERLDRIAILSDEVLGDQAVWPSAELHSRFGLAIRPVKQDIEALFSDIDGLLLLLRDAQLQDGTPQNPAKLAHLRRQCHLSMQRAEMIDRDLSMLIAIFAENEPNLPDDVKPLLGRFVDRIYEQRNAGGRVLDRLLLILMLMLVLVWAATFAATLWGLNPVVGPLGNSGTATYLTLLMLTIYAPSALIGLSYQQARLDRRQWRPVFDAKGKMQFPPPVSQYGATFLCGYLPVFVLLLVFYAIFFLMLSNDFGTAKSQFLLFLPVYLVYAVMGGLQSVFSAFAQGEIRKSAPESIALAAPVVHAALVVVILTALFEAYSPLLANRAHGGSVTYWFLIFQASAVAFLVTYLSRSATPEPAPLERTASRGQMP</sequence>
<dbReference type="AlphaFoldDB" id="A0A239PTZ0"/>
<feature type="transmembrane region" description="Helical" evidence="1">
    <location>
        <begin position="543"/>
        <end position="562"/>
    </location>
</feature>
<keyword evidence="1" id="KW-0812">Transmembrane</keyword>
<evidence type="ECO:0000313" key="2">
    <source>
        <dbReference type="EMBL" id="SNT73754.1"/>
    </source>
</evidence>
<evidence type="ECO:0000313" key="3">
    <source>
        <dbReference type="Proteomes" id="UP000198307"/>
    </source>
</evidence>
<keyword evidence="3" id="KW-1185">Reference proteome</keyword>
<reference evidence="2 3" key="1">
    <citation type="submission" date="2017-07" db="EMBL/GenBank/DDBJ databases">
        <authorList>
            <person name="Sun Z.S."/>
            <person name="Albrecht U."/>
            <person name="Echele G."/>
            <person name="Lee C.C."/>
        </authorList>
    </citation>
    <scope>NUCLEOTIDE SEQUENCE [LARGE SCALE GENOMIC DNA]</scope>
    <source>
        <strain evidence="2 3">DSM 14827</strain>
    </source>
</reference>
<dbReference type="Proteomes" id="UP000198307">
    <property type="component" value="Unassembled WGS sequence"/>
</dbReference>
<dbReference type="OrthoDB" id="8404604at2"/>
<accession>A0A239PTZ0</accession>
<protein>
    <submittedName>
        <fullName evidence="2">Uncharacterized protein</fullName>
    </submittedName>
</protein>
<evidence type="ECO:0000256" key="1">
    <source>
        <dbReference type="SAM" id="Phobius"/>
    </source>
</evidence>
<name>A0A239PTZ0_9RHOB</name>
<gene>
    <name evidence="2" type="ORF">SAMN05444959_105200</name>
</gene>
<feature type="transmembrane region" description="Helical" evidence="1">
    <location>
        <begin position="434"/>
        <end position="459"/>
    </location>
</feature>
<feature type="transmembrane region" description="Helical" evidence="1">
    <location>
        <begin position="24"/>
        <end position="42"/>
    </location>
</feature>
<keyword evidence="1" id="KW-1133">Transmembrane helix</keyword>
<feature type="transmembrane region" description="Helical" evidence="1">
    <location>
        <begin position="79"/>
        <end position="101"/>
    </location>
</feature>
<proteinExistence type="predicted"/>
<feature type="transmembrane region" description="Helical" evidence="1">
    <location>
        <begin position="383"/>
        <end position="405"/>
    </location>
</feature>
<dbReference type="EMBL" id="FZQB01000005">
    <property type="protein sequence ID" value="SNT73754.1"/>
    <property type="molecule type" value="Genomic_DNA"/>
</dbReference>
<organism evidence="2 3">
    <name type="scientific">Paracoccus seriniphilus</name>
    <dbReference type="NCBI Taxonomy" id="184748"/>
    <lineage>
        <taxon>Bacteria</taxon>
        <taxon>Pseudomonadati</taxon>
        <taxon>Pseudomonadota</taxon>
        <taxon>Alphaproteobacteria</taxon>
        <taxon>Rhodobacterales</taxon>
        <taxon>Paracoccaceae</taxon>
        <taxon>Paracoccus</taxon>
    </lineage>
</organism>
<feature type="transmembrane region" description="Helical" evidence="1">
    <location>
        <begin position="507"/>
        <end position="531"/>
    </location>
</feature>
<dbReference type="RefSeq" id="WP_089344125.1">
    <property type="nucleotide sequence ID" value="NZ_CP067132.1"/>
</dbReference>
<feature type="transmembrane region" description="Helical" evidence="1">
    <location>
        <begin position="348"/>
        <end position="371"/>
    </location>
</feature>
<feature type="transmembrane region" description="Helical" evidence="1">
    <location>
        <begin position="128"/>
        <end position="147"/>
    </location>
</feature>
<keyword evidence="1" id="KW-0472">Membrane</keyword>